<gene>
    <name evidence="2" type="ORF">EDF64_10661</name>
</gene>
<dbReference type="RefSeq" id="WP_133519883.1">
    <property type="nucleotide sequence ID" value="NZ_SNVW01000006.1"/>
</dbReference>
<dbReference type="OrthoDB" id="4966867at2"/>
<dbReference type="AlphaFoldDB" id="A0A4R6DIG1"/>
<evidence type="ECO:0000313" key="2">
    <source>
        <dbReference type="EMBL" id="TDN43888.1"/>
    </source>
</evidence>
<evidence type="ECO:0000313" key="3">
    <source>
        <dbReference type="Proteomes" id="UP000295764"/>
    </source>
</evidence>
<reference evidence="2 3" key="1">
    <citation type="submission" date="2019-03" db="EMBL/GenBank/DDBJ databases">
        <title>Genomic analyses of the natural microbiome of Caenorhabditis elegans.</title>
        <authorList>
            <person name="Samuel B."/>
        </authorList>
    </citation>
    <scope>NUCLEOTIDE SEQUENCE [LARGE SCALE GENOMIC DNA]</scope>
    <source>
        <strain evidence="2 3">JUb65</strain>
    </source>
</reference>
<accession>A0A4R6DIG1</accession>
<comment type="caution">
    <text evidence="2">The sequence shown here is derived from an EMBL/GenBank/DDBJ whole genome shotgun (WGS) entry which is preliminary data.</text>
</comment>
<proteinExistence type="predicted"/>
<dbReference type="Proteomes" id="UP000295764">
    <property type="component" value="Unassembled WGS sequence"/>
</dbReference>
<name>A0A4R6DIG1_9MICO</name>
<protein>
    <submittedName>
        <fullName evidence="2">Uncharacterized protein</fullName>
    </submittedName>
</protein>
<keyword evidence="1" id="KW-0472">Membrane</keyword>
<keyword evidence="1" id="KW-1133">Transmembrane helix</keyword>
<keyword evidence="1" id="KW-0812">Transmembrane</keyword>
<feature type="transmembrane region" description="Helical" evidence="1">
    <location>
        <begin position="6"/>
        <end position="27"/>
    </location>
</feature>
<sequence>MDGTWAAVTGAVISAIGACGAVAALVVTVREGRAARRNTEFLGHRDMWWQRWSWVADRATSDDDSGRAAASVMAAALVTRTWTTEDDTWMFHALERFSAQQAPGDKTNEGNGDDLEDG</sequence>
<organism evidence="2 3">
    <name type="scientific">Curtobacterium flaccumfaciens</name>
    <dbReference type="NCBI Taxonomy" id="2035"/>
    <lineage>
        <taxon>Bacteria</taxon>
        <taxon>Bacillati</taxon>
        <taxon>Actinomycetota</taxon>
        <taxon>Actinomycetes</taxon>
        <taxon>Micrococcales</taxon>
        <taxon>Microbacteriaceae</taxon>
        <taxon>Curtobacterium</taxon>
    </lineage>
</organism>
<evidence type="ECO:0000256" key="1">
    <source>
        <dbReference type="SAM" id="Phobius"/>
    </source>
</evidence>
<dbReference type="EMBL" id="SNVW01000006">
    <property type="protein sequence ID" value="TDN43888.1"/>
    <property type="molecule type" value="Genomic_DNA"/>
</dbReference>